<accession>M1W8C9</accession>
<evidence type="ECO:0000313" key="2">
    <source>
        <dbReference type="EMBL" id="CCE31795.1"/>
    </source>
</evidence>
<evidence type="ECO:0000313" key="3">
    <source>
        <dbReference type="Proteomes" id="UP000016801"/>
    </source>
</evidence>
<gene>
    <name evidence="2" type="ORF">CPUR_05650</name>
</gene>
<feature type="compositionally biased region" description="Polar residues" evidence="1">
    <location>
        <begin position="11"/>
        <end position="30"/>
    </location>
</feature>
<keyword evidence="3" id="KW-1185">Reference proteome</keyword>
<dbReference type="EMBL" id="CAGA01000034">
    <property type="protein sequence ID" value="CCE31795.1"/>
    <property type="molecule type" value="Genomic_DNA"/>
</dbReference>
<proteinExistence type="predicted"/>
<dbReference type="Proteomes" id="UP000016801">
    <property type="component" value="Unassembled WGS sequence"/>
</dbReference>
<organism evidence="2 3">
    <name type="scientific">Claviceps purpurea (strain 20.1)</name>
    <name type="common">Ergot fungus</name>
    <name type="synonym">Sphacelia segetum</name>
    <dbReference type="NCBI Taxonomy" id="1111077"/>
    <lineage>
        <taxon>Eukaryota</taxon>
        <taxon>Fungi</taxon>
        <taxon>Dikarya</taxon>
        <taxon>Ascomycota</taxon>
        <taxon>Pezizomycotina</taxon>
        <taxon>Sordariomycetes</taxon>
        <taxon>Hypocreomycetidae</taxon>
        <taxon>Hypocreales</taxon>
        <taxon>Clavicipitaceae</taxon>
        <taxon>Claviceps</taxon>
    </lineage>
</organism>
<sequence>MTLAPLRFAPRNNTEQLLASPSAPWQSGMSPDQVPERFMTATLIPIAVTDGMGASGSRSAARALTAKAEFSVVRGSCPMDIHSADESLAPVHRGQTNRGDQT</sequence>
<feature type="region of interest" description="Disordered" evidence="1">
    <location>
        <begin position="83"/>
        <end position="102"/>
    </location>
</feature>
<dbReference type="HOGENOM" id="CLU_2277201_0_0_1"/>
<reference evidence="2 3" key="1">
    <citation type="journal article" date="2013" name="PLoS Genet.">
        <title>Plant-symbiotic fungi as chemical engineers: Multi-genome analysis of the Clavicipitaceae reveals dynamics of alkaloid loci.</title>
        <authorList>
            <person name="Schardl C.L."/>
            <person name="Young C.A."/>
            <person name="Hesse U."/>
            <person name="Amyotte S.G."/>
            <person name="Andreeva K."/>
            <person name="Calie P.J."/>
            <person name="Fleetwood D.J."/>
            <person name="Haws D.C."/>
            <person name="Moore N."/>
            <person name="Oeser B."/>
            <person name="Panaccione D.G."/>
            <person name="Schweri K.K."/>
            <person name="Voisey C.R."/>
            <person name="Farman M.L."/>
            <person name="Jaromczyk J.W."/>
            <person name="Roe B.A."/>
            <person name="O'Sullivan D.M."/>
            <person name="Scott B."/>
            <person name="Tudzynski P."/>
            <person name="An Z."/>
            <person name="Arnaoudova E.G."/>
            <person name="Bullock C.T."/>
            <person name="Charlton N.D."/>
            <person name="Chen L."/>
            <person name="Cox M."/>
            <person name="Dinkins R.D."/>
            <person name="Florea S."/>
            <person name="Glenn A.E."/>
            <person name="Gordon A."/>
            <person name="Gueldener U."/>
            <person name="Harris D.R."/>
            <person name="Hollin W."/>
            <person name="Jaromczyk J."/>
            <person name="Johnson R.D."/>
            <person name="Khan A.K."/>
            <person name="Leistner E."/>
            <person name="Leuchtmann A."/>
            <person name="Li C."/>
            <person name="Liu J."/>
            <person name="Liu J."/>
            <person name="Liu M."/>
            <person name="Mace W."/>
            <person name="Machado C."/>
            <person name="Nagabhyru P."/>
            <person name="Pan J."/>
            <person name="Schmid J."/>
            <person name="Sugawara K."/>
            <person name="Steiner U."/>
            <person name="Takach J.E."/>
            <person name="Tanaka E."/>
            <person name="Webb J.S."/>
            <person name="Wilson E.V."/>
            <person name="Wiseman J.L."/>
            <person name="Yoshida R."/>
            <person name="Zeng Z."/>
        </authorList>
    </citation>
    <scope>NUCLEOTIDE SEQUENCE [LARGE SCALE GENOMIC DNA]</scope>
    <source>
        <strain evidence="2 3">20.1</strain>
    </source>
</reference>
<name>M1W8C9_CLAP2</name>
<dbReference type="VEuPathDB" id="FungiDB:CPUR_05650"/>
<dbReference type="AlphaFoldDB" id="M1W8C9"/>
<protein>
    <submittedName>
        <fullName evidence="2">Uncharacterized protein</fullName>
    </submittedName>
</protein>
<feature type="region of interest" description="Disordered" evidence="1">
    <location>
        <begin position="1"/>
        <end position="33"/>
    </location>
</feature>
<comment type="caution">
    <text evidence="2">The sequence shown here is derived from an EMBL/GenBank/DDBJ whole genome shotgun (WGS) entry which is preliminary data.</text>
</comment>
<evidence type="ECO:0000256" key="1">
    <source>
        <dbReference type="SAM" id="MobiDB-lite"/>
    </source>
</evidence>